<dbReference type="PANTHER" id="PTHR12570">
    <property type="match status" value="1"/>
</dbReference>
<evidence type="ECO:0000313" key="8">
    <source>
        <dbReference type="Proteomes" id="UP000327044"/>
    </source>
</evidence>
<feature type="transmembrane region" description="Helical" evidence="6">
    <location>
        <begin position="219"/>
        <end position="241"/>
    </location>
</feature>
<dbReference type="GO" id="GO:0015095">
    <property type="term" value="F:magnesium ion transmembrane transporter activity"/>
    <property type="evidence" value="ECO:0007669"/>
    <property type="project" value="InterPro"/>
</dbReference>
<evidence type="ECO:0000256" key="6">
    <source>
        <dbReference type="SAM" id="Phobius"/>
    </source>
</evidence>
<feature type="transmembrane region" description="Helical" evidence="6">
    <location>
        <begin position="81"/>
        <end position="102"/>
    </location>
</feature>
<dbReference type="InterPro" id="IPR008521">
    <property type="entry name" value="Mg_trans_NIPA"/>
</dbReference>
<dbReference type="Proteomes" id="UP000327044">
    <property type="component" value="Unassembled WGS sequence"/>
</dbReference>
<comment type="caution">
    <text evidence="7">The sequence shown here is derived from an EMBL/GenBank/DDBJ whole genome shotgun (WGS) entry which is preliminary data.</text>
</comment>
<keyword evidence="5 6" id="KW-0472">Membrane</keyword>
<dbReference type="InterPro" id="IPR037185">
    <property type="entry name" value="EmrE-like"/>
</dbReference>
<name>A0A5N4AE20_PHOPY</name>
<comment type="subcellular location">
    <subcellularLocation>
        <location evidence="1">Membrane</location>
        <topology evidence="1">Multi-pass membrane protein</topology>
    </subcellularLocation>
</comment>
<accession>A0A5N4AE20</accession>
<sequence>MEILQVVDRFWLGFGIALFANIVIAISNTVRKKAVIRREYVPLENEDKYIHYKDWVLWVSVVLMLIAQAINFIAFSLAPAFLIAATGVIGIFLTAIMWKIFYGEIFNYVGFAGLIFSILGLAMMVLNYPKREITLTVSGLAALMDQTGLIYYVIAVVILYLLTACYIVPHFGTKCVSVYVIFSLVTYSFVGSVAIIFCKCAGYSIKYLIVTGNQEEANILYMLLFLLVSIVAVGIQEIYMAKFTNSFTSASTVKAIFFILRTALVAVFSDLLFSEWSQVRDLKIVGTSIGFVLISIGALLHPLFSDYSFDDAVIGDKFRPR</sequence>
<gene>
    <name evidence="7" type="ORF">PPYR_12409</name>
</gene>
<feature type="transmembrane region" description="Helical" evidence="6">
    <location>
        <begin position="55"/>
        <end position="74"/>
    </location>
</feature>
<dbReference type="PANTHER" id="PTHR12570:SF92">
    <property type="entry name" value="SPICHTHYIN, ISOFORM B"/>
    <property type="match status" value="1"/>
</dbReference>
<evidence type="ECO:0000256" key="2">
    <source>
        <dbReference type="ARBA" id="ARBA00007230"/>
    </source>
</evidence>
<keyword evidence="4 6" id="KW-1133">Transmembrane helix</keyword>
<dbReference type="AlphaFoldDB" id="A0A5N4AE20"/>
<keyword evidence="3 6" id="KW-0812">Transmembrane</keyword>
<feature type="transmembrane region" description="Helical" evidence="6">
    <location>
        <begin position="253"/>
        <end position="273"/>
    </location>
</feature>
<dbReference type="GO" id="GO:0016020">
    <property type="term" value="C:membrane"/>
    <property type="evidence" value="ECO:0007669"/>
    <property type="project" value="UniProtKB-SubCell"/>
</dbReference>
<dbReference type="Pfam" id="PF05653">
    <property type="entry name" value="Mg_trans_NIPA"/>
    <property type="match status" value="1"/>
</dbReference>
<feature type="transmembrane region" description="Helical" evidence="6">
    <location>
        <begin position="12"/>
        <end position="30"/>
    </location>
</feature>
<protein>
    <submittedName>
        <fullName evidence="7">Uncharacterized protein</fullName>
    </submittedName>
</protein>
<feature type="transmembrane region" description="Helical" evidence="6">
    <location>
        <begin position="178"/>
        <end position="198"/>
    </location>
</feature>
<proteinExistence type="inferred from homology"/>
<evidence type="ECO:0000256" key="1">
    <source>
        <dbReference type="ARBA" id="ARBA00004141"/>
    </source>
</evidence>
<comment type="similarity">
    <text evidence="2">Belongs to the NIPA family.</text>
</comment>
<feature type="transmembrane region" description="Helical" evidence="6">
    <location>
        <begin position="285"/>
        <end position="304"/>
    </location>
</feature>
<feature type="transmembrane region" description="Helical" evidence="6">
    <location>
        <begin position="149"/>
        <end position="172"/>
    </location>
</feature>
<dbReference type="OrthoDB" id="6428174at2759"/>
<keyword evidence="8" id="KW-1185">Reference proteome</keyword>
<evidence type="ECO:0000256" key="4">
    <source>
        <dbReference type="ARBA" id="ARBA00022989"/>
    </source>
</evidence>
<evidence type="ECO:0000313" key="7">
    <source>
        <dbReference type="EMBL" id="KAB0795570.1"/>
    </source>
</evidence>
<dbReference type="SUPFAM" id="SSF103481">
    <property type="entry name" value="Multidrug resistance efflux transporter EmrE"/>
    <property type="match status" value="1"/>
</dbReference>
<evidence type="ECO:0000256" key="5">
    <source>
        <dbReference type="ARBA" id="ARBA00023136"/>
    </source>
</evidence>
<feature type="transmembrane region" description="Helical" evidence="6">
    <location>
        <begin position="108"/>
        <end position="128"/>
    </location>
</feature>
<reference evidence="7 8" key="1">
    <citation type="journal article" date="2018" name="Elife">
        <title>Firefly genomes illuminate parallel origins of bioluminescence in beetles.</title>
        <authorList>
            <person name="Fallon T.R."/>
            <person name="Lower S.E."/>
            <person name="Chang C.H."/>
            <person name="Bessho-Uehara M."/>
            <person name="Martin G.J."/>
            <person name="Bewick A.J."/>
            <person name="Behringer M."/>
            <person name="Debat H.J."/>
            <person name="Wong I."/>
            <person name="Day J.C."/>
            <person name="Suvorov A."/>
            <person name="Silva C.J."/>
            <person name="Stanger-Hall K.F."/>
            <person name="Hall D.W."/>
            <person name="Schmitz R.J."/>
            <person name="Nelson D.R."/>
            <person name="Lewis S.M."/>
            <person name="Shigenobu S."/>
            <person name="Bybee S.M."/>
            <person name="Larracuente A.M."/>
            <person name="Oba Y."/>
            <person name="Weng J.K."/>
        </authorList>
    </citation>
    <scope>NUCLEOTIDE SEQUENCE [LARGE SCALE GENOMIC DNA]</scope>
    <source>
        <strain evidence="7">1611_PpyrPB1</strain>
        <tissue evidence="7">Whole body</tissue>
    </source>
</reference>
<organism evidence="7 8">
    <name type="scientific">Photinus pyralis</name>
    <name type="common">Common eastern firefly</name>
    <name type="synonym">Lampyris pyralis</name>
    <dbReference type="NCBI Taxonomy" id="7054"/>
    <lineage>
        <taxon>Eukaryota</taxon>
        <taxon>Metazoa</taxon>
        <taxon>Ecdysozoa</taxon>
        <taxon>Arthropoda</taxon>
        <taxon>Hexapoda</taxon>
        <taxon>Insecta</taxon>
        <taxon>Pterygota</taxon>
        <taxon>Neoptera</taxon>
        <taxon>Endopterygota</taxon>
        <taxon>Coleoptera</taxon>
        <taxon>Polyphaga</taxon>
        <taxon>Elateriformia</taxon>
        <taxon>Elateroidea</taxon>
        <taxon>Lampyridae</taxon>
        <taxon>Lampyrinae</taxon>
        <taxon>Photinus</taxon>
    </lineage>
</organism>
<dbReference type="InParanoid" id="A0A5N4AE20"/>
<dbReference type="EMBL" id="VVIM01000008">
    <property type="protein sequence ID" value="KAB0795570.1"/>
    <property type="molecule type" value="Genomic_DNA"/>
</dbReference>
<dbReference type="FunCoup" id="A0A5N4AE20">
    <property type="interactions" value="836"/>
</dbReference>
<evidence type="ECO:0000256" key="3">
    <source>
        <dbReference type="ARBA" id="ARBA00022692"/>
    </source>
</evidence>